<evidence type="ECO:0000256" key="2">
    <source>
        <dbReference type="ARBA" id="ARBA00007337"/>
    </source>
</evidence>
<reference evidence="16 17" key="1">
    <citation type="submission" date="2019-03" db="EMBL/GenBank/DDBJ databases">
        <title>Sequencing 23 genomes of Wallemia ichthyophaga.</title>
        <authorList>
            <person name="Gostincar C."/>
        </authorList>
    </citation>
    <scope>NUCLEOTIDE SEQUENCE [LARGE SCALE GENOMIC DNA]</scope>
    <source>
        <strain evidence="15 17">EXF-6200</strain>
        <strain evidence="14 16">EXF-8621</strain>
    </source>
</reference>
<evidence type="ECO:0000256" key="1">
    <source>
        <dbReference type="ARBA" id="ARBA00004604"/>
    </source>
</evidence>
<dbReference type="FunFam" id="3.30.1330.30:FF:000002">
    <property type="entry name" value="NHP2-like protein 1 homolog"/>
    <property type="match status" value="1"/>
</dbReference>
<dbReference type="GO" id="GO:0046540">
    <property type="term" value="C:U4/U6 x U5 tri-snRNP complex"/>
    <property type="evidence" value="ECO:0007669"/>
    <property type="project" value="UniProtKB-UniRule"/>
</dbReference>
<evidence type="ECO:0000313" key="16">
    <source>
        <dbReference type="Proteomes" id="UP000306954"/>
    </source>
</evidence>
<dbReference type="SUPFAM" id="SSF55315">
    <property type="entry name" value="L30e-like"/>
    <property type="match status" value="1"/>
</dbReference>
<dbReference type="PROSITE" id="PS01082">
    <property type="entry name" value="RIBOSOMAL_L7AE"/>
    <property type="match status" value="1"/>
</dbReference>
<dbReference type="InterPro" id="IPR050257">
    <property type="entry name" value="eL8/uL1-like"/>
</dbReference>
<dbReference type="OrthoDB" id="1924699at2759"/>
<evidence type="ECO:0000256" key="6">
    <source>
        <dbReference type="ARBA" id="ARBA00023187"/>
    </source>
</evidence>
<keyword evidence="4" id="KW-0747">Spliceosome</keyword>
<keyword evidence="7 12" id="KW-0539">Nucleus</keyword>
<proteinExistence type="inferred from homology"/>
<evidence type="ECO:0000313" key="14">
    <source>
        <dbReference type="EMBL" id="TIB16048.1"/>
    </source>
</evidence>
<dbReference type="PRINTS" id="PR00881">
    <property type="entry name" value="L7ARS6FAMILY"/>
</dbReference>
<dbReference type="Gene3D" id="3.30.1330.30">
    <property type="match status" value="1"/>
</dbReference>
<accession>A0A4T0EG06</accession>
<evidence type="ECO:0000256" key="5">
    <source>
        <dbReference type="ARBA" id="ARBA00022884"/>
    </source>
</evidence>
<dbReference type="Proteomes" id="UP000306954">
    <property type="component" value="Unassembled WGS sequence"/>
</dbReference>
<dbReference type="InterPro" id="IPR004038">
    <property type="entry name" value="Ribosomal_eL8/eL30/eS12/Gad45"/>
</dbReference>
<comment type="caution">
    <text evidence="14">The sequence shown here is derived from an EMBL/GenBank/DDBJ whole genome shotgun (WGS) entry which is preliminary data.</text>
</comment>
<organism evidence="14 16">
    <name type="scientific">Wallemia ichthyophaga</name>
    <dbReference type="NCBI Taxonomy" id="245174"/>
    <lineage>
        <taxon>Eukaryota</taxon>
        <taxon>Fungi</taxon>
        <taxon>Dikarya</taxon>
        <taxon>Basidiomycota</taxon>
        <taxon>Wallemiomycotina</taxon>
        <taxon>Wallemiomycetes</taxon>
        <taxon>Wallemiales</taxon>
        <taxon>Wallemiaceae</taxon>
        <taxon>Wallemia</taxon>
    </lineage>
</organism>
<comment type="function">
    <text evidence="9 12">Common component of the spliceosome and rRNA processing machinery. In association with the spliceosomal U4/U6.U5 tri-snRNP particle, required for splicing of pre-mRNA. In association with box C/D snoRNPs, required for processing of pre-ribosomal RNA (rRNA) and site-specific 2'-O-methylation of substrate RNAs. Essential for the accumulation and stability of U4 snRNA, U6 snRNA, and box C/D snoRNAs.</text>
</comment>
<keyword evidence="6" id="KW-0508">mRNA splicing</keyword>
<dbReference type="CDD" id="cd21104">
    <property type="entry name" value="SNU13"/>
    <property type="match status" value="1"/>
</dbReference>
<dbReference type="GO" id="GO:0000398">
    <property type="term" value="P:mRNA splicing, via spliceosome"/>
    <property type="evidence" value="ECO:0007669"/>
    <property type="project" value="UniProtKB-UniRule"/>
</dbReference>
<comment type="subunit">
    <text evidence="11 12">Component of the U3 snoRNP particle. Binds to the C'/D and B/C motifs in U3 snoRNA. Component of the 25S U4/U6.U5 tri-snRNP particle, a subcomplex of the spliceosome. Binds to the 5' stem-loop of U4 snRNA.</text>
</comment>
<evidence type="ECO:0000313" key="17">
    <source>
        <dbReference type="Proteomes" id="UP000310689"/>
    </source>
</evidence>
<dbReference type="OMA" id="IKNQIYA"/>
<dbReference type="Pfam" id="PF01248">
    <property type="entry name" value="Ribosomal_L7Ae"/>
    <property type="match status" value="1"/>
</dbReference>
<dbReference type="AlphaFoldDB" id="A0A4T0EG06"/>
<dbReference type="GO" id="GO:0005730">
    <property type="term" value="C:nucleolus"/>
    <property type="evidence" value="ECO:0007669"/>
    <property type="project" value="UniProtKB-SubCell"/>
</dbReference>
<keyword evidence="3" id="KW-0507">mRNA processing</keyword>
<evidence type="ECO:0000259" key="13">
    <source>
        <dbReference type="Pfam" id="PF01248"/>
    </source>
</evidence>
<gene>
    <name evidence="15" type="ORF">E3P86_01358</name>
    <name evidence="14" type="ORF">E3P90_00608</name>
</gene>
<dbReference type="InterPro" id="IPR004037">
    <property type="entry name" value="Ribosomal_eL8-like_CS"/>
</dbReference>
<comment type="subcellular location">
    <subcellularLocation>
        <location evidence="1 12">Nucleus</location>
        <location evidence="1 12">Nucleolus</location>
    </subcellularLocation>
</comment>
<evidence type="ECO:0000256" key="11">
    <source>
        <dbReference type="ARBA" id="ARBA00066222"/>
    </source>
</evidence>
<keyword evidence="8 12" id="KW-0687">Ribonucleoprotein</keyword>
<dbReference type="Proteomes" id="UP000310689">
    <property type="component" value="Unassembled WGS sequence"/>
</dbReference>
<dbReference type="InterPro" id="IPR029064">
    <property type="entry name" value="Ribosomal_eL30-like_sf"/>
</dbReference>
<dbReference type="EMBL" id="SPOF01000005">
    <property type="protein sequence ID" value="TIB16048.1"/>
    <property type="molecule type" value="Genomic_DNA"/>
</dbReference>
<protein>
    <recommendedName>
        <fullName evidence="10 12">13 kDa ribonucleoprotein-associated protein</fullName>
    </recommendedName>
</protein>
<evidence type="ECO:0000256" key="12">
    <source>
        <dbReference type="RuleBase" id="RU366039"/>
    </source>
</evidence>
<dbReference type="EMBL" id="SPOI01000045">
    <property type="protein sequence ID" value="TIB38942.1"/>
    <property type="molecule type" value="Genomic_DNA"/>
</dbReference>
<dbReference type="GO" id="GO:0005681">
    <property type="term" value="C:spliceosomal complex"/>
    <property type="evidence" value="ECO:0007669"/>
    <property type="project" value="UniProtKB-KW"/>
</dbReference>
<dbReference type="PRINTS" id="PR00883">
    <property type="entry name" value="NUCLEARHMG"/>
</dbReference>
<evidence type="ECO:0000313" key="15">
    <source>
        <dbReference type="EMBL" id="TIB38942.1"/>
    </source>
</evidence>
<evidence type="ECO:0000256" key="10">
    <source>
        <dbReference type="ARBA" id="ARBA00040411"/>
    </source>
</evidence>
<evidence type="ECO:0000256" key="7">
    <source>
        <dbReference type="ARBA" id="ARBA00023242"/>
    </source>
</evidence>
<dbReference type="GO" id="GO:0042254">
    <property type="term" value="P:ribosome biogenesis"/>
    <property type="evidence" value="ECO:0007669"/>
    <property type="project" value="InterPro"/>
</dbReference>
<dbReference type="InterPro" id="IPR002415">
    <property type="entry name" value="H/ACA_rnp_Nhp2-like"/>
</dbReference>
<feature type="domain" description="Ribosomal protein eL8/eL30/eS12/Gadd45" evidence="13">
    <location>
        <begin position="19"/>
        <end position="107"/>
    </location>
</feature>
<comment type="similarity">
    <text evidence="2 12">Belongs to the eukaryotic ribosomal protein eL8 family.</text>
</comment>
<keyword evidence="5 12" id="KW-0694">RNA-binding</keyword>
<name>A0A4T0EG06_WALIC</name>
<evidence type="ECO:0000256" key="8">
    <source>
        <dbReference type="ARBA" id="ARBA00023274"/>
    </source>
</evidence>
<evidence type="ECO:0000256" key="3">
    <source>
        <dbReference type="ARBA" id="ARBA00022664"/>
    </source>
</evidence>
<sequence>MSAPNPKAFPLADAGLTNKILDLVQQSSHYAQLKKGANEATKTLNRGICEFIIMTADTEPIEILLHLPLLCEDKNVPYVFVPSKTALGRACGVSRPVIAASVTTNQATDLNTSINQIKLEIERLLV</sequence>
<dbReference type="InterPro" id="IPR018492">
    <property type="entry name" value="Ribosomal_eL8/Nhp2"/>
</dbReference>
<evidence type="ECO:0000256" key="9">
    <source>
        <dbReference type="ARBA" id="ARBA00037456"/>
    </source>
</evidence>
<dbReference type="PANTHER" id="PTHR23105">
    <property type="entry name" value="RIBOSOMAL PROTEIN L7AE FAMILY MEMBER"/>
    <property type="match status" value="1"/>
</dbReference>
<evidence type="ECO:0000256" key="4">
    <source>
        <dbReference type="ARBA" id="ARBA00022728"/>
    </source>
</evidence>
<dbReference type="GO" id="GO:0003723">
    <property type="term" value="F:RNA binding"/>
    <property type="evidence" value="ECO:0007669"/>
    <property type="project" value="UniProtKB-UniRule"/>
</dbReference>